<reference evidence="1 2" key="1">
    <citation type="journal article" date="2023" name="bioRxiv">
        <title>High-quality genome assemblies of four members of thePodospora anserinaspecies complex.</title>
        <authorList>
            <person name="Ament-Velasquez S.L."/>
            <person name="Vogan A.A."/>
            <person name="Wallerman O."/>
            <person name="Hartmann F."/>
            <person name="Gautier V."/>
            <person name="Silar P."/>
            <person name="Giraud T."/>
            <person name="Johannesson H."/>
        </authorList>
    </citation>
    <scope>NUCLEOTIDE SEQUENCE [LARGE SCALE GENOMIC DNA]</scope>
    <source>
        <strain evidence="1 2">CBS 411.78</strain>
    </source>
</reference>
<gene>
    <name evidence="1" type="ORF">QC763_102653</name>
</gene>
<name>A0ABR0HWX0_9PEZI</name>
<keyword evidence="2" id="KW-1185">Reference proteome</keyword>
<dbReference type="EMBL" id="JAFFHB010000001">
    <property type="protein sequence ID" value="KAK4672387.1"/>
    <property type="molecule type" value="Genomic_DNA"/>
</dbReference>
<evidence type="ECO:0000313" key="2">
    <source>
        <dbReference type="Proteomes" id="UP001326199"/>
    </source>
</evidence>
<dbReference type="GeneID" id="87927165"/>
<sequence length="228" mass="25479">MSIDQSRCLRYATAPPSQLLAPTRLPQPFQTVSGMQRTIPSPPRKGITIPRLATLLPFHTMVGGGNLHRSPFQEELIHYNDRRSRHTNPIPTTSSRGECSASAIVTPDHSMMNSNEMTPLLSRTECSWGPESFRYARRLVSEDALPLVTTWLSTDLIAVDDQSIATGQIRFRIRCFSCIRSLPKVPPARTCVQRVYTGRQITGLDIGSPVTEYRDCNCIFLAMSFKGL</sequence>
<proteinExistence type="predicted"/>
<accession>A0ABR0HWX0</accession>
<protein>
    <submittedName>
        <fullName evidence="1">Uncharacterized protein</fullName>
    </submittedName>
</protein>
<organism evidence="1 2">
    <name type="scientific">Podospora pseudopauciseta</name>
    <dbReference type="NCBI Taxonomy" id="2093780"/>
    <lineage>
        <taxon>Eukaryota</taxon>
        <taxon>Fungi</taxon>
        <taxon>Dikarya</taxon>
        <taxon>Ascomycota</taxon>
        <taxon>Pezizomycotina</taxon>
        <taxon>Sordariomycetes</taxon>
        <taxon>Sordariomycetidae</taxon>
        <taxon>Sordariales</taxon>
        <taxon>Podosporaceae</taxon>
        <taxon>Podospora</taxon>
    </lineage>
</organism>
<dbReference type="Proteomes" id="UP001326199">
    <property type="component" value="Unassembled WGS sequence"/>
</dbReference>
<dbReference type="RefSeq" id="XP_062769709.1">
    <property type="nucleotide sequence ID" value="XM_062906822.1"/>
</dbReference>
<evidence type="ECO:0000313" key="1">
    <source>
        <dbReference type="EMBL" id="KAK4672387.1"/>
    </source>
</evidence>
<comment type="caution">
    <text evidence="1">The sequence shown here is derived from an EMBL/GenBank/DDBJ whole genome shotgun (WGS) entry which is preliminary data.</text>
</comment>